<accession>A0ABQ3XUZ4</accession>
<dbReference type="EMBL" id="BOMI01000002">
    <property type="protein sequence ID" value="GID71561.1"/>
    <property type="molecule type" value="Genomic_DNA"/>
</dbReference>
<proteinExistence type="inferred from homology"/>
<keyword evidence="3" id="KW-1003">Cell membrane</keyword>
<comment type="caution">
    <text evidence="9">The sequence shown here is derived from an EMBL/GenBank/DDBJ whole genome shotgun (WGS) entry which is preliminary data.</text>
</comment>
<dbReference type="InterPro" id="IPR051311">
    <property type="entry name" value="DedA_domain"/>
</dbReference>
<protein>
    <recommendedName>
        <fullName evidence="8">VTT domain-containing protein</fullName>
    </recommendedName>
</protein>
<comment type="subcellular location">
    <subcellularLocation>
        <location evidence="1">Cell membrane</location>
        <topology evidence="1">Multi-pass membrane protein</topology>
    </subcellularLocation>
</comment>
<organism evidence="9 10">
    <name type="scientific">Paractinoplanes deccanensis</name>
    <dbReference type="NCBI Taxonomy" id="113561"/>
    <lineage>
        <taxon>Bacteria</taxon>
        <taxon>Bacillati</taxon>
        <taxon>Actinomycetota</taxon>
        <taxon>Actinomycetes</taxon>
        <taxon>Micromonosporales</taxon>
        <taxon>Micromonosporaceae</taxon>
        <taxon>Paractinoplanes</taxon>
    </lineage>
</organism>
<dbReference type="PANTHER" id="PTHR42709:SF6">
    <property type="entry name" value="UNDECAPRENYL PHOSPHATE TRANSPORTER A"/>
    <property type="match status" value="1"/>
</dbReference>
<feature type="transmembrane region" description="Helical" evidence="7">
    <location>
        <begin position="50"/>
        <end position="71"/>
    </location>
</feature>
<evidence type="ECO:0000256" key="4">
    <source>
        <dbReference type="ARBA" id="ARBA00022692"/>
    </source>
</evidence>
<evidence type="ECO:0000256" key="5">
    <source>
        <dbReference type="ARBA" id="ARBA00022989"/>
    </source>
</evidence>
<dbReference type="RefSeq" id="WP_203759561.1">
    <property type="nucleotide sequence ID" value="NZ_BAAABO010000004.1"/>
</dbReference>
<evidence type="ECO:0000313" key="10">
    <source>
        <dbReference type="Proteomes" id="UP000609879"/>
    </source>
</evidence>
<gene>
    <name evidence="9" type="ORF">Ade02nite_02020</name>
</gene>
<keyword evidence="10" id="KW-1185">Reference proteome</keyword>
<evidence type="ECO:0000256" key="2">
    <source>
        <dbReference type="ARBA" id="ARBA00010792"/>
    </source>
</evidence>
<dbReference type="Proteomes" id="UP000609879">
    <property type="component" value="Unassembled WGS sequence"/>
</dbReference>
<evidence type="ECO:0000256" key="1">
    <source>
        <dbReference type="ARBA" id="ARBA00004651"/>
    </source>
</evidence>
<evidence type="ECO:0000259" key="8">
    <source>
        <dbReference type="Pfam" id="PF09335"/>
    </source>
</evidence>
<keyword evidence="6 7" id="KW-0472">Membrane</keyword>
<sequence>MTTFVTDLVERLGGPGAGLAVALENLFPPIPSEVILPLAGFTAGQGRMSVVAAIAWTTLGSVAGAVALYYIGAAFGRERMRAIAARLPLVKVSDLDRTEAWFARHGAKAVFLGRMIPIFRSLVSVPAGVERMRLTTFLLCTTFGSLIWNTVFVLAGYTLGANWTAVESYADTFQKVVIVICALLAVFFVGARLRRGQNG</sequence>
<feature type="transmembrane region" description="Helical" evidence="7">
    <location>
        <begin position="137"/>
        <end position="160"/>
    </location>
</feature>
<dbReference type="PANTHER" id="PTHR42709">
    <property type="entry name" value="ALKALINE PHOSPHATASE LIKE PROTEIN"/>
    <property type="match status" value="1"/>
</dbReference>
<keyword evidence="5 7" id="KW-1133">Transmembrane helix</keyword>
<name>A0ABQ3XUZ4_9ACTN</name>
<feature type="domain" description="VTT" evidence="8">
    <location>
        <begin position="30"/>
        <end position="157"/>
    </location>
</feature>
<comment type="similarity">
    <text evidence="2">Belongs to the DedA family.</text>
</comment>
<evidence type="ECO:0000256" key="7">
    <source>
        <dbReference type="SAM" id="Phobius"/>
    </source>
</evidence>
<evidence type="ECO:0000256" key="3">
    <source>
        <dbReference type="ARBA" id="ARBA00022475"/>
    </source>
</evidence>
<reference evidence="9 10" key="1">
    <citation type="submission" date="2021-01" db="EMBL/GenBank/DDBJ databases">
        <title>Whole genome shotgun sequence of Actinoplanes deccanensis NBRC 13994.</title>
        <authorList>
            <person name="Komaki H."/>
            <person name="Tamura T."/>
        </authorList>
    </citation>
    <scope>NUCLEOTIDE SEQUENCE [LARGE SCALE GENOMIC DNA]</scope>
    <source>
        <strain evidence="9 10">NBRC 13994</strain>
    </source>
</reference>
<evidence type="ECO:0000313" key="9">
    <source>
        <dbReference type="EMBL" id="GID71561.1"/>
    </source>
</evidence>
<dbReference type="Pfam" id="PF09335">
    <property type="entry name" value="VTT_dom"/>
    <property type="match status" value="1"/>
</dbReference>
<feature type="transmembrane region" description="Helical" evidence="7">
    <location>
        <begin position="172"/>
        <end position="193"/>
    </location>
</feature>
<dbReference type="InterPro" id="IPR032816">
    <property type="entry name" value="VTT_dom"/>
</dbReference>
<keyword evidence="4 7" id="KW-0812">Transmembrane</keyword>
<evidence type="ECO:0000256" key="6">
    <source>
        <dbReference type="ARBA" id="ARBA00023136"/>
    </source>
</evidence>